<name>A0A069RHA6_PEPLI</name>
<dbReference type="STRING" id="1121324.CLIT_2c00120"/>
<dbReference type="PANTHER" id="PTHR37841">
    <property type="entry name" value="GLR2918 PROTEIN"/>
    <property type="match status" value="1"/>
</dbReference>
<evidence type="ECO:0000313" key="2">
    <source>
        <dbReference type="EMBL" id="KDR96406.1"/>
    </source>
</evidence>
<dbReference type="SUPFAM" id="SSF69360">
    <property type="entry name" value="Cell wall binding repeat"/>
    <property type="match status" value="1"/>
</dbReference>
<comment type="caution">
    <text evidence="2">The sequence shown here is derived from an EMBL/GenBank/DDBJ whole genome shotgun (WGS) entry which is preliminary data.</text>
</comment>
<keyword evidence="1" id="KW-0732">Signal</keyword>
<gene>
    <name evidence="2" type="ORF">CLIT_2c00120</name>
</gene>
<dbReference type="EMBL" id="JJMM01000002">
    <property type="protein sequence ID" value="KDR96406.1"/>
    <property type="molecule type" value="Genomic_DNA"/>
</dbReference>
<dbReference type="AlphaFoldDB" id="A0A069RHA6"/>
<dbReference type="RefSeq" id="WP_052635822.1">
    <property type="nucleotide sequence ID" value="NZ_FSRH01000001.1"/>
</dbReference>
<feature type="chain" id="PRO_5010197568" evidence="1">
    <location>
        <begin position="24"/>
        <end position="383"/>
    </location>
</feature>
<sequence>MKKIRMILLMCTIIFSIGGIAYADDDAAKIVEITSNDSINNENSLYLIKRAVKCGYINNKGEIVIQPQFEEAYDFSEGSAIIFDKTSRRYAYIDNTGKQITEFKFADAMDFSDGMALVSVMEGDQKKWGYINRSGEMVIKLDKPFGGYLHSFSEGLAAVPVSVGEGNKMETKYGFIDKQGNMVIEAKYAFAAKFTEGLAPVRMDTYGKYRYINKQGETVIEDKFNIAYDFSEGIAKVAVMESGLFKYGYINKQGETIIEPKYSKAGNFSEGVAIVSMDAWGDDLSIIDSTGKTIANTKYKIFDDGQHFSEGLLGVSWQESFETPPYMKYHVGYIDKNGQFKIKYTDTSTVGFGDARDFKDGVALFNSYYIDKQGNKIADYIKY</sequence>
<keyword evidence="3" id="KW-1185">Reference proteome</keyword>
<dbReference type="eggNOG" id="COG5263">
    <property type="taxonomic scope" value="Bacteria"/>
</dbReference>
<protein>
    <submittedName>
        <fullName evidence="2">KWG leptospira</fullName>
    </submittedName>
</protein>
<proteinExistence type="predicted"/>
<dbReference type="Proteomes" id="UP000027946">
    <property type="component" value="Unassembled WGS sequence"/>
</dbReference>
<accession>A0A069RHA6</accession>
<dbReference type="InterPro" id="IPR032774">
    <property type="entry name" value="WG_beta_rep"/>
</dbReference>
<dbReference type="OrthoDB" id="210273at2"/>
<feature type="signal peptide" evidence="1">
    <location>
        <begin position="1"/>
        <end position="23"/>
    </location>
</feature>
<reference evidence="2 3" key="1">
    <citation type="submission" date="2014-03" db="EMBL/GenBank/DDBJ databases">
        <title>Genome sequence of Clostridium litorale W6, DSM 5388.</title>
        <authorList>
            <person name="Poehlein A."/>
            <person name="Jagirdar A."/>
            <person name="Khonsari B."/>
            <person name="Chibani C.M."/>
            <person name="Gutierrez Gutierrez D.A."/>
            <person name="Davydova E."/>
            <person name="Alghaithi H.S."/>
            <person name="Nair K.P."/>
            <person name="Dhamotharan K."/>
            <person name="Chandran L."/>
            <person name="G W."/>
            <person name="Daniel R."/>
        </authorList>
    </citation>
    <scope>NUCLEOTIDE SEQUENCE [LARGE SCALE GENOMIC DNA]</scope>
    <source>
        <strain evidence="2 3">W6</strain>
    </source>
</reference>
<organism evidence="2 3">
    <name type="scientific">Peptoclostridium litorale DSM 5388</name>
    <dbReference type="NCBI Taxonomy" id="1121324"/>
    <lineage>
        <taxon>Bacteria</taxon>
        <taxon>Bacillati</taxon>
        <taxon>Bacillota</taxon>
        <taxon>Clostridia</taxon>
        <taxon>Peptostreptococcales</taxon>
        <taxon>Peptoclostridiaceae</taxon>
        <taxon>Peptoclostridium</taxon>
    </lineage>
</organism>
<dbReference type="Pfam" id="PF14903">
    <property type="entry name" value="WG_beta_rep"/>
    <property type="match status" value="6"/>
</dbReference>
<evidence type="ECO:0000313" key="3">
    <source>
        <dbReference type="Proteomes" id="UP000027946"/>
    </source>
</evidence>
<dbReference type="PANTHER" id="PTHR37841:SF1">
    <property type="entry name" value="DUF3298 DOMAIN-CONTAINING PROTEIN"/>
    <property type="match status" value="1"/>
</dbReference>
<evidence type="ECO:0000256" key="1">
    <source>
        <dbReference type="SAM" id="SignalP"/>
    </source>
</evidence>